<dbReference type="SUPFAM" id="SSF55874">
    <property type="entry name" value="ATPase domain of HSP90 chaperone/DNA topoisomerase II/histidine kinase"/>
    <property type="match status" value="1"/>
</dbReference>
<protein>
    <submittedName>
        <fullName evidence="2">ATP-binding protein</fullName>
    </submittedName>
</protein>
<sequence length="666" mass="75048">MSRELEMSFAGSLVKHLGLQMYSGAVPALAELVSNAWDADATRVSLTIPLDTPIGPDAEIVVRDDGEGMSFSEVRDKYLLLGRDRREADGDRTRQSNRPVLGRKGIGKLAGFGIARVVEVWTVKDGHLTAFRMNYDDITAARSAVAAYRPEVLHDRAVTDEDPLSGGTMIRLSRIQLKNRVGRERFLRGLSRRFSLLSANFVVEVNGEELTREDMPLQFRFPESGYEVADVPGLGTVQWWAGFTERPIQVEEARGISVLARGKIAQSPFFFELAGGAQSQLGLQYLTGEVFADGLDSDEADLIATDRASVLWEHPVAEPLLEWGQAKVRQLLRDWSRLRQERQVERLRGSTPYMSMVEKFPAREKRELLSAIDTLSRIETIENERLDEIVKILIQAYENDHFLNVIRALRDIEASAQDEIVKIIEEWDVIEAVQTAQLVRGRVEIIKTFEAMIAERVPEKPDMQDFLKSHPWLIDPAWQMMAHERSLENVLEDHFNKKKQRKKRGGRRLDFLCLADSSHAVVVEVKRPGDRAGVTELRQLEDYLMYLRRRNDEVTGGRSKRHRISGVLIHSRMDEDGRELAERLAKGGDAIIVTWDSLLETARRLHGEFFDLMVSRAPSDDPRVEALLGLEDEPDAGSKQGDAERWDAEPAGGEGEGPAEAPPAES</sequence>
<name>A0ABS9HCY0_9ACTN</name>
<feature type="region of interest" description="Disordered" evidence="1">
    <location>
        <begin position="623"/>
        <end position="666"/>
    </location>
</feature>
<dbReference type="Gene3D" id="3.30.565.10">
    <property type="entry name" value="Histidine kinase-like ATPase, C-terminal domain"/>
    <property type="match status" value="1"/>
</dbReference>
<evidence type="ECO:0000256" key="1">
    <source>
        <dbReference type="SAM" id="MobiDB-lite"/>
    </source>
</evidence>
<accession>A0ABS9HCY0</accession>
<dbReference type="Proteomes" id="UP001201161">
    <property type="component" value="Unassembled WGS sequence"/>
</dbReference>
<dbReference type="InterPro" id="IPR011856">
    <property type="entry name" value="tRNA_endonuc-like_dom_sf"/>
</dbReference>
<dbReference type="Gene3D" id="3.40.1350.10">
    <property type="match status" value="1"/>
</dbReference>
<dbReference type="Pfam" id="PF13589">
    <property type="entry name" value="HATPase_c_3"/>
    <property type="match status" value="1"/>
</dbReference>
<evidence type="ECO:0000313" key="3">
    <source>
        <dbReference type="Proteomes" id="UP001201161"/>
    </source>
</evidence>
<keyword evidence="2" id="KW-0547">Nucleotide-binding</keyword>
<dbReference type="EMBL" id="JAKJHZ010000007">
    <property type="protein sequence ID" value="MCF6378162.1"/>
    <property type="molecule type" value="Genomic_DNA"/>
</dbReference>
<keyword evidence="2" id="KW-0067">ATP-binding</keyword>
<organism evidence="2 3">
    <name type="scientific">Nocardioides potassii</name>
    <dbReference type="NCBI Taxonomy" id="2911371"/>
    <lineage>
        <taxon>Bacteria</taxon>
        <taxon>Bacillati</taxon>
        <taxon>Actinomycetota</taxon>
        <taxon>Actinomycetes</taxon>
        <taxon>Propionibacteriales</taxon>
        <taxon>Nocardioidaceae</taxon>
        <taxon>Nocardioides</taxon>
    </lineage>
</organism>
<comment type="caution">
    <text evidence="2">The sequence shown here is derived from an EMBL/GenBank/DDBJ whole genome shotgun (WGS) entry which is preliminary data.</text>
</comment>
<gene>
    <name evidence="2" type="ORF">L2K70_11165</name>
</gene>
<evidence type="ECO:0000313" key="2">
    <source>
        <dbReference type="EMBL" id="MCF6378162.1"/>
    </source>
</evidence>
<proteinExistence type="predicted"/>
<dbReference type="GO" id="GO:0005524">
    <property type="term" value="F:ATP binding"/>
    <property type="evidence" value="ECO:0007669"/>
    <property type="project" value="UniProtKB-KW"/>
</dbReference>
<dbReference type="InterPro" id="IPR036890">
    <property type="entry name" value="HATPase_C_sf"/>
</dbReference>
<reference evidence="2 3" key="1">
    <citation type="submission" date="2022-01" db="EMBL/GenBank/DDBJ databases">
        <title>Nocardioides sp. nov., an actinomycete isolated from mining soil.</title>
        <authorList>
            <person name="Liu L."/>
        </authorList>
    </citation>
    <scope>NUCLEOTIDE SEQUENCE [LARGE SCALE GENOMIC DNA]</scope>
    <source>
        <strain evidence="2 3">KLBMP 9356</strain>
    </source>
</reference>
<dbReference type="RefSeq" id="WP_236401914.1">
    <property type="nucleotide sequence ID" value="NZ_JAKJHZ010000007.1"/>
</dbReference>
<keyword evidence="3" id="KW-1185">Reference proteome</keyword>